<dbReference type="InterPro" id="IPR014790">
    <property type="entry name" value="MutL_C"/>
</dbReference>
<proteinExistence type="inferred from homology"/>
<feature type="domain" description="DNA mismatch repair protein S5" evidence="5">
    <location>
        <begin position="232"/>
        <end position="389"/>
    </location>
</feature>
<dbReference type="InterPro" id="IPR014762">
    <property type="entry name" value="DNA_mismatch_repair_CS"/>
</dbReference>
<dbReference type="CDD" id="cd16926">
    <property type="entry name" value="HATPase_MutL-MLH-PMS-like"/>
    <property type="match status" value="1"/>
</dbReference>
<protein>
    <recommendedName>
        <fullName evidence="8">DNA mismatch repair protein PMS1</fullName>
    </recommendedName>
</protein>
<dbReference type="Proteomes" id="UP000198341">
    <property type="component" value="Chromosome 5"/>
</dbReference>
<dbReference type="SMART" id="SM00853">
    <property type="entry name" value="MutL_C"/>
    <property type="match status" value="1"/>
</dbReference>
<evidence type="ECO:0000259" key="4">
    <source>
        <dbReference type="SMART" id="SM00853"/>
    </source>
</evidence>
<dbReference type="InterPro" id="IPR042120">
    <property type="entry name" value="MutL_C_dimsub"/>
</dbReference>
<dbReference type="SUPFAM" id="SSF54211">
    <property type="entry name" value="Ribosomal protein S5 domain 2-like"/>
    <property type="match status" value="1"/>
</dbReference>
<dbReference type="InterPro" id="IPR002099">
    <property type="entry name" value="MutL/Mlh/PMS"/>
</dbReference>
<evidence type="ECO:0000256" key="2">
    <source>
        <dbReference type="ARBA" id="ARBA00022763"/>
    </source>
</evidence>
<dbReference type="RefSeq" id="XP_007513353.1">
    <property type="nucleotide sequence ID" value="XM_007513291.1"/>
</dbReference>
<dbReference type="GO" id="GO:0016887">
    <property type="term" value="F:ATP hydrolysis activity"/>
    <property type="evidence" value="ECO:0007669"/>
    <property type="project" value="InterPro"/>
</dbReference>
<dbReference type="PANTHER" id="PTHR10073">
    <property type="entry name" value="DNA MISMATCH REPAIR PROTEIN MLH, PMS, MUTL"/>
    <property type="match status" value="1"/>
</dbReference>
<dbReference type="InterPro" id="IPR014721">
    <property type="entry name" value="Ribsml_uS5_D2-typ_fold_subgr"/>
</dbReference>
<keyword evidence="3" id="KW-0175">Coiled coil</keyword>
<name>K8EFZ3_9CHLO</name>
<keyword evidence="2" id="KW-0227">DNA damage</keyword>
<dbReference type="GO" id="GO:0032389">
    <property type="term" value="C:MutLalpha complex"/>
    <property type="evidence" value="ECO:0007669"/>
    <property type="project" value="TreeGrafter"/>
</dbReference>
<feature type="domain" description="MutL C-terminal dimerisation" evidence="4">
    <location>
        <begin position="694"/>
        <end position="872"/>
    </location>
</feature>
<feature type="coiled-coil region" evidence="3">
    <location>
        <begin position="251"/>
        <end position="278"/>
    </location>
</feature>
<dbReference type="Gene3D" id="3.30.565.10">
    <property type="entry name" value="Histidine kinase-like ATPase, C-terminal domain"/>
    <property type="match status" value="1"/>
</dbReference>
<comment type="similarity">
    <text evidence="1">Belongs to the DNA mismatch repair MutL/HexB family.</text>
</comment>
<dbReference type="NCBIfam" id="TIGR00585">
    <property type="entry name" value="mutl"/>
    <property type="match status" value="1"/>
</dbReference>
<dbReference type="GO" id="GO:0030983">
    <property type="term" value="F:mismatched DNA binding"/>
    <property type="evidence" value="ECO:0007669"/>
    <property type="project" value="InterPro"/>
</dbReference>
<dbReference type="Pfam" id="PF08676">
    <property type="entry name" value="MutL_C"/>
    <property type="match status" value="1"/>
</dbReference>
<dbReference type="InterPro" id="IPR036890">
    <property type="entry name" value="HATPase_C_sf"/>
</dbReference>
<dbReference type="InterPro" id="IPR020568">
    <property type="entry name" value="Ribosomal_Su5_D2-typ_SF"/>
</dbReference>
<dbReference type="InterPro" id="IPR013507">
    <property type="entry name" value="DNA_mismatch_S5_2-like"/>
</dbReference>
<dbReference type="Gene3D" id="3.30.1540.20">
    <property type="entry name" value="MutL, C-terminal domain, dimerisation subdomain"/>
    <property type="match status" value="2"/>
</dbReference>
<keyword evidence="7" id="KW-1185">Reference proteome</keyword>
<accession>K8EFZ3</accession>
<dbReference type="SMART" id="SM01340">
    <property type="entry name" value="DNA_mis_repair"/>
    <property type="match status" value="1"/>
</dbReference>
<evidence type="ECO:0000256" key="3">
    <source>
        <dbReference type="SAM" id="Coils"/>
    </source>
</evidence>
<dbReference type="GO" id="GO:0005524">
    <property type="term" value="F:ATP binding"/>
    <property type="evidence" value="ECO:0007669"/>
    <property type="project" value="InterPro"/>
</dbReference>
<dbReference type="InterPro" id="IPR038973">
    <property type="entry name" value="MutL/Mlh/Pms-like"/>
</dbReference>
<evidence type="ECO:0000313" key="7">
    <source>
        <dbReference type="Proteomes" id="UP000198341"/>
    </source>
</evidence>
<dbReference type="InterPro" id="IPR037198">
    <property type="entry name" value="MutL_C_sf"/>
</dbReference>
<organism evidence="6 7">
    <name type="scientific">Bathycoccus prasinos</name>
    <dbReference type="NCBI Taxonomy" id="41875"/>
    <lineage>
        <taxon>Eukaryota</taxon>
        <taxon>Viridiplantae</taxon>
        <taxon>Chlorophyta</taxon>
        <taxon>Mamiellophyceae</taxon>
        <taxon>Mamiellales</taxon>
        <taxon>Bathycoccaceae</taxon>
        <taxon>Bathycoccus</taxon>
    </lineage>
</organism>
<gene>
    <name evidence="6" type="ORF">Bathy05g04340</name>
</gene>
<dbReference type="eggNOG" id="KOG1978">
    <property type="taxonomic scope" value="Eukaryota"/>
</dbReference>
<evidence type="ECO:0008006" key="8">
    <source>
        <dbReference type="Google" id="ProtNLM"/>
    </source>
</evidence>
<dbReference type="Pfam" id="PF01119">
    <property type="entry name" value="DNA_mis_repair"/>
    <property type="match status" value="1"/>
</dbReference>
<dbReference type="Gene3D" id="3.30.230.10">
    <property type="match status" value="1"/>
</dbReference>
<dbReference type="AlphaFoldDB" id="K8EFZ3"/>
<sequence>MRNTRTATIQSIDPSSVHRICSGQVILDISSCAKELIENSADAGATNVEIRMREFGLESVEVSDNGSGVAREDVKMLTMKYATSKLRTFTDLEDGVDTFGFRGEALSSLCGTCERLIITTRTSSDEEGLKVTFDKNGDVETEEICARSVGTTVRVEKLFHPLPVRRKQFERNKAKEYAKLLRVLQGYALASETSGCRFVATHQQGKNGARQTVLQCRASVSNGGGGGFRDRVASVFGARTAESVFEIDIGLEREKSADEILEEEVKEEEEDVEDVDNDDDDRFGRCTGWVSLPGLENKKTSARASADRQFFYVNGRPVDYPKIAKTLNETFRAYNATTTNANYPSCALNFEVPKHLVDVNVSPDKRTVMFTNEHDILMYFRNGIKKAFERAVGGNGERGSADGLVRNFRATGVDLSQLPMTPADALIDGPMKGAMMIDTDEFEVIDDSDGEQGKEGIACALPMPPIQVKEEKPMRVSADASTQQQQQQQQTDLQAFGFTREAIPATQRRNTAVIDKIAAEIAAVENTETKFQSLPETYKERAVMLPSDSENDEDEIMDADFDPFAMKATMAGKISSKKRKVIDDLNATTEAEENEIIENDADGEKENNFEHRNAQQQRQQQQTLKEVEFNIDVVRVKRLKRAKREKRLALEREKKASADAELLKEASLHNQDNAAATNALIRRFDKSEFANVRVVGQFNLGFIIVVRDNTDIFIVDQHASDEIYNFERLQKTTTLNKQPLIQPQRLELSPAEEQIARSNEKTFLMNGFGFCDVATSPPNFPGDESSSSRLALAAVPFSKDTVFDASDVHELVAMLDEGEYAVPVRSQLSVGLLKNSAADAGGSTKTVLRPSKVRNMLAMRACRSSIMIGQPLSRRRMKKILQNLSALERPWNCPHGRPTMRHGCRL</sequence>
<dbReference type="GO" id="GO:0140664">
    <property type="term" value="F:ATP-dependent DNA damage sensor activity"/>
    <property type="evidence" value="ECO:0007669"/>
    <property type="project" value="InterPro"/>
</dbReference>
<dbReference type="OrthoDB" id="10254304at2759"/>
<dbReference type="GeneID" id="19015937"/>
<dbReference type="Pfam" id="PF13589">
    <property type="entry name" value="HATPase_c_3"/>
    <property type="match status" value="1"/>
</dbReference>
<dbReference type="EMBL" id="FO082274">
    <property type="protein sequence ID" value="CCO16911.1"/>
    <property type="molecule type" value="Genomic_DNA"/>
</dbReference>
<dbReference type="FunFam" id="3.30.1370.100:FF:000001">
    <property type="entry name" value="Mismatch repair endonuclease pms1, putative"/>
    <property type="match status" value="1"/>
</dbReference>
<dbReference type="FunFam" id="3.30.565.10:FF:000017">
    <property type="entry name" value="PMS1 homolog 1, mismatch repair system component"/>
    <property type="match status" value="1"/>
</dbReference>
<dbReference type="PANTHER" id="PTHR10073:SF52">
    <property type="entry name" value="MISMATCH REPAIR ENDONUCLEASE PMS2"/>
    <property type="match status" value="1"/>
</dbReference>
<reference evidence="6 7" key="1">
    <citation type="submission" date="2011-10" db="EMBL/GenBank/DDBJ databases">
        <authorList>
            <person name="Genoscope - CEA"/>
        </authorList>
    </citation>
    <scope>NUCLEOTIDE SEQUENCE [LARGE SCALE GENOMIC DNA]</scope>
    <source>
        <strain evidence="6 7">RCC 1105</strain>
    </source>
</reference>
<dbReference type="PROSITE" id="PS00058">
    <property type="entry name" value="DNA_MISMATCH_REPAIR_1"/>
    <property type="match status" value="1"/>
</dbReference>
<evidence type="ECO:0000256" key="1">
    <source>
        <dbReference type="ARBA" id="ARBA00006082"/>
    </source>
</evidence>
<dbReference type="GO" id="GO:0006298">
    <property type="term" value="P:mismatch repair"/>
    <property type="evidence" value="ECO:0007669"/>
    <property type="project" value="InterPro"/>
</dbReference>
<dbReference type="STRING" id="41875.K8EFZ3"/>
<dbReference type="SUPFAM" id="SSF55874">
    <property type="entry name" value="ATPase domain of HSP90 chaperone/DNA topoisomerase II/histidine kinase"/>
    <property type="match status" value="1"/>
</dbReference>
<evidence type="ECO:0000313" key="6">
    <source>
        <dbReference type="EMBL" id="CCO16911.1"/>
    </source>
</evidence>
<evidence type="ECO:0000259" key="5">
    <source>
        <dbReference type="SMART" id="SM01340"/>
    </source>
</evidence>
<dbReference type="CDD" id="cd03484">
    <property type="entry name" value="MutL_Trans_hPMS_2_like"/>
    <property type="match status" value="1"/>
</dbReference>
<dbReference type="SUPFAM" id="SSF118116">
    <property type="entry name" value="DNA mismatch repair protein MutL"/>
    <property type="match status" value="1"/>
</dbReference>
<dbReference type="KEGG" id="bpg:Bathy05g04340"/>